<evidence type="ECO:0000313" key="3">
    <source>
        <dbReference type="Proteomes" id="UP000663862"/>
    </source>
</evidence>
<dbReference type="AlphaFoldDB" id="A0A821JRC7"/>
<protein>
    <submittedName>
        <fullName evidence="2">Uncharacterized protein</fullName>
    </submittedName>
</protein>
<sequence>MIDDEEEQEDQRHSDDTSSRISSNSHFYRRPHRFTLSGSDSDDELSSVRDQKLRTSE</sequence>
<feature type="compositionally biased region" description="Basic and acidic residues" evidence="1">
    <location>
        <begin position="46"/>
        <end position="57"/>
    </location>
</feature>
<feature type="region of interest" description="Disordered" evidence="1">
    <location>
        <begin position="1"/>
        <end position="57"/>
    </location>
</feature>
<evidence type="ECO:0000313" key="2">
    <source>
        <dbReference type="EMBL" id="CAF4723280.1"/>
    </source>
</evidence>
<proteinExistence type="predicted"/>
<feature type="non-terminal residue" evidence="2">
    <location>
        <position position="1"/>
    </location>
</feature>
<dbReference type="Proteomes" id="UP000663862">
    <property type="component" value="Unassembled WGS sequence"/>
</dbReference>
<reference evidence="2" key="1">
    <citation type="submission" date="2021-02" db="EMBL/GenBank/DDBJ databases">
        <authorList>
            <person name="Nowell W R."/>
        </authorList>
    </citation>
    <scope>NUCLEOTIDE SEQUENCE</scope>
</reference>
<evidence type="ECO:0000256" key="1">
    <source>
        <dbReference type="SAM" id="MobiDB-lite"/>
    </source>
</evidence>
<gene>
    <name evidence="2" type="ORF">TSG867_LOCUS34126</name>
</gene>
<name>A0A821JRC7_9BILA</name>
<comment type="caution">
    <text evidence="2">The sequence shown here is derived from an EMBL/GenBank/DDBJ whole genome shotgun (WGS) entry which is preliminary data.</text>
</comment>
<accession>A0A821JRC7</accession>
<organism evidence="2 3">
    <name type="scientific">Rotaria socialis</name>
    <dbReference type="NCBI Taxonomy" id="392032"/>
    <lineage>
        <taxon>Eukaryota</taxon>
        <taxon>Metazoa</taxon>
        <taxon>Spiralia</taxon>
        <taxon>Gnathifera</taxon>
        <taxon>Rotifera</taxon>
        <taxon>Eurotatoria</taxon>
        <taxon>Bdelloidea</taxon>
        <taxon>Philodinida</taxon>
        <taxon>Philodinidae</taxon>
        <taxon>Rotaria</taxon>
    </lineage>
</organism>
<dbReference type="EMBL" id="CAJOBQ010015231">
    <property type="protein sequence ID" value="CAF4723280.1"/>
    <property type="molecule type" value="Genomic_DNA"/>
</dbReference>